<organism evidence="3 4">
    <name type="scientific">Candidatus Falkowbacteria bacterium HGW-Falkowbacteria-2</name>
    <dbReference type="NCBI Taxonomy" id="2013769"/>
    <lineage>
        <taxon>Bacteria</taxon>
        <taxon>Candidatus Falkowiibacteriota</taxon>
    </lineage>
</organism>
<evidence type="ECO:0000256" key="1">
    <source>
        <dbReference type="SAM" id="Phobius"/>
    </source>
</evidence>
<protein>
    <submittedName>
        <fullName evidence="3">Uncharacterized protein</fullName>
    </submittedName>
</protein>
<keyword evidence="2" id="KW-0732">Signal</keyword>
<evidence type="ECO:0000256" key="2">
    <source>
        <dbReference type="SAM" id="SignalP"/>
    </source>
</evidence>
<feature type="signal peptide" evidence="2">
    <location>
        <begin position="1"/>
        <end position="22"/>
    </location>
</feature>
<feature type="transmembrane region" description="Helical" evidence="1">
    <location>
        <begin position="61"/>
        <end position="83"/>
    </location>
</feature>
<gene>
    <name evidence="3" type="ORF">CVU83_02070</name>
</gene>
<accession>A0A2N2E0H3</accession>
<name>A0A2N2E0H3_9BACT</name>
<sequence>MKKLVASVFLLNLLFFSPSVIAQTSVDDSNGGNQGTDNSVPYVPTPIVLDNPLEVSSPQVLIARIINNVLGVVGTLALVMFIYGGLIWMTSSGSSEKVKQGRDIILWSVIGLVVIFSAYTIVRFVIQGIGA</sequence>
<evidence type="ECO:0000313" key="4">
    <source>
        <dbReference type="Proteomes" id="UP000233325"/>
    </source>
</evidence>
<keyword evidence="1" id="KW-0472">Membrane</keyword>
<keyword evidence="1" id="KW-1133">Transmembrane helix</keyword>
<proteinExistence type="predicted"/>
<keyword evidence="1" id="KW-0812">Transmembrane</keyword>
<dbReference type="EMBL" id="PHAH01000022">
    <property type="protein sequence ID" value="PKM88213.1"/>
    <property type="molecule type" value="Genomic_DNA"/>
</dbReference>
<feature type="chain" id="PRO_5014658274" evidence="2">
    <location>
        <begin position="23"/>
        <end position="131"/>
    </location>
</feature>
<comment type="caution">
    <text evidence="3">The sequence shown here is derived from an EMBL/GenBank/DDBJ whole genome shotgun (WGS) entry which is preliminary data.</text>
</comment>
<dbReference type="InterPro" id="IPR043993">
    <property type="entry name" value="T4SS_pilin"/>
</dbReference>
<dbReference type="Pfam" id="PF18895">
    <property type="entry name" value="T4SS_pilin"/>
    <property type="match status" value="1"/>
</dbReference>
<dbReference type="AlphaFoldDB" id="A0A2N2E0H3"/>
<reference evidence="3 4" key="1">
    <citation type="journal article" date="2017" name="ISME J.">
        <title>Potential for microbial H2 and metal transformations associated with novel bacteria and archaea in deep terrestrial subsurface sediments.</title>
        <authorList>
            <person name="Hernsdorf A.W."/>
            <person name="Amano Y."/>
            <person name="Miyakawa K."/>
            <person name="Ise K."/>
            <person name="Suzuki Y."/>
            <person name="Anantharaman K."/>
            <person name="Probst A."/>
            <person name="Burstein D."/>
            <person name="Thomas B.C."/>
            <person name="Banfield J.F."/>
        </authorList>
    </citation>
    <scope>NUCLEOTIDE SEQUENCE [LARGE SCALE GENOMIC DNA]</scope>
    <source>
        <strain evidence="3">HGW-Falkowbacteria-2</strain>
    </source>
</reference>
<dbReference type="Proteomes" id="UP000233325">
    <property type="component" value="Unassembled WGS sequence"/>
</dbReference>
<feature type="transmembrane region" description="Helical" evidence="1">
    <location>
        <begin position="104"/>
        <end position="126"/>
    </location>
</feature>
<evidence type="ECO:0000313" key="3">
    <source>
        <dbReference type="EMBL" id="PKM88213.1"/>
    </source>
</evidence>